<protein>
    <submittedName>
        <fullName evidence="1">Uncharacterized protein</fullName>
    </submittedName>
</protein>
<sequence length="33" mass="3988">MKKRYYRMKILTNFFGDLSKVKHLKNGKSKTIL</sequence>
<accession>A0A8S5V0X2</accession>
<organism evidence="1">
    <name type="scientific">Siphoviridae sp. ct3r22</name>
    <dbReference type="NCBI Taxonomy" id="2825325"/>
    <lineage>
        <taxon>Viruses</taxon>
        <taxon>Duplodnaviria</taxon>
        <taxon>Heunggongvirae</taxon>
        <taxon>Uroviricota</taxon>
        <taxon>Caudoviricetes</taxon>
    </lineage>
</organism>
<reference evidence="1" key="1">
    <citation type="journal article" date="2021" name="Proc. Natl. Acad. Sci. U.S.A.">
        <title>A Catalog of Tens of Thousands of Viruses from Human Metagenomes Reveals Hidden Associations with Chronic Diseases.</title>
        <authorList>
            <person name="Tisza M.J."/>
            <person name="Buck C.B."/>
        </authorList>
    </citation>
    <scope>NUCLEOTIDE SEQUENCE</scope>
    <source>
        <strain evidence="1">Ct3r22</strain>
    </source>
</reference>
<name>A0A8S5V0X2_9CAUD</name>
<evidence type="ECO:0000313" key="1">
    <source>
        <dbReference type="EMBL" id="DAG00400.1"/>
    </source>
</evidence>
<dbReference type="EMBL" id="BK016180">
    <property type="protein sequence ID" value="DAG00400.1"/>
    <property type="molecule type" value="Genomic_DNA"/>
</dbReference>
<proteinExistence type="predicted"/>